<proteinExistence type="predicted"/>
<evidence type="ECO:0000313" key="3">
    <source>
        <dbReference type="Proteomes" id="UP001499988"/>
    </source>
</evidence>
<comment type="caution">
    <text evidence="2">The sequence shown here is derived from an EMBL/GenBank/DDBJ whole genome shotgun (WGS) entry which is preliminary data.</text>
</comment>
<keyword evidence="1" id="KW-1133">Transmembrane helix</keyword>
<dbReference type="Proteomes" id="UP001499988">
    <property type="component" value="Unassembled WGS sequence"/>
</dbReference>
<dbReference type="InterPro" id="IPR021438">
    <property type="entry name" value="DUF3087"/>
</dbReference>
<evidence type="ECO:0000256" key="1">
    <source>
        <dbReference type="SAM" id="Phobius"/>
    </source>
</evidence>
<name>A0ABP9FE60_9GAMM</name>
<protein>
    <recommendedName>
        <fullName evidence="4">DUF304 domain-containing protein</fullName>
    </recommendedName>
</protein>
<evidence type="ECO:0000313" key="2">
    <source>
        <dbReference type="EMBL" id="GAA4898166.1"/>
    </source>
</evidence>
<keyword evidence="1" id="KW-0472">Membrane</keyword>
<dbReference type="Pfam" id="PF11286">
    <property type="entry name" value="DUF3087"/>
    <property type="match status" value="1"/>
</dbReference>
<keyword evidence="3" id="KW-1185">Reference proteome</keyword>
<dbReference type="RefSeq" id="WP_345336703.1">
    <property type="nucleotide sequence ID" value="NZ_BAABJZ010000099.1"/>
</dbReference>
<keyword evidence="1" id="KW-0812">Transmembrane</keyword>
<feature type="transmembrane region" description="Helical" evidence="1">
    <location>
        <begin position="49"/>
        <end position="68"/>
    </location>
</feature>
<accession>A0ABP9FE60</accession>
<sequence>MQLSTINKNVYRNRVNQILGGFVVSVLALSLIFSEVLDARFGVAGGIDSEWLAFTAFVMAFGLCAAVLHGGRKHSLLQEVVYVCRLKWLLWQIGQRLSTLKLAAGNGDGRAVEILLFYFRGRMLVYSLDNAGGSLATLELELIALQVVAEDKGIVPALRPVSASGLKPYWS</sequence>
<feature type="transmembrane region" description="Helical" evidence="1">
    <location>
        <begin position="18"/>
        <end position="37"/>
    </location>
</feature>
<dbReference type="EMBL" id="BAABJZ010000099">
    <property type="protein sequence ID" value="GAA4898166.1"/>
    <property type="molecule type" value="Genomic_DNA"/>
</dbReference>
<gene>
    <name evidence="2" type="ORF">GCM10023333_34450</name>
</gene>
<reference evidence="3" key="1">
    <citation type="journal article" date="2019" name="Int. J. Syst. Evol. Microbiol.">
        <title>The Global Catalogue of Microorganisms (GCM) 10K type strain sequencing project: providing services to taxonomists for standard genome sequencing and annotation.</title>
        <authorList>
            <consortium name="The Broad Institute Genomics Platform"/>
            <consortium name="The Broad Institute Genome Sequencing Center for Infectious Disease"/>
            <person name="Wu L."/>
            <person name="Ma J."/>
        </authorList>
    </citation>
    <scope>NUCLEOTIDE SEQUENCE [LARGE SCALE GENOMIC DNA]</scope>
    <source>
        <strain evidence="3">JCM 18401</strain>
    </source>
</reference>
<evidence type="ECO:0008006" key="4">
    <source>
        <dbReference type="Google" id="ProtNLM"/>
    </source>
</evidence>
<organism evidence="2 3">
    <name type="scientific">Ferrimonas pelagia</name>
    <dbReference type="NCBI Taxonomy" id="1177826"/>
    <lineage>
        <taxon>Bacteria</taxon>
        <taxon>Pseudomonadati</taxon>
        <taxon>Pseudomonadota</taxon>
        <taxon>Gammaproteobacteria</taxon>
        <taxon>Alteromonadales</taxon>
        <taxon>Ferrimonadaceae</taxon>
        <taxon>Ferrimonas</taxon>
    </lineage>
</organism>